<accession>A0ABW4J5M1</accession>
<comment type="caution">
    <text evidence="2">The sequence shown here is derived from an EMBL/GenBank/DDBJ whole genome shotgun (WGS) entry which is preliminary data.</text>
</comment>
<proteinExistence type="predicted"/>
<protein>
    <submittedName>
        <fullName evidence="2">HAD family hydrolase</fullName>
        <ecNumber evidence="2">3.1.3.-</ecNumber>
    </submittedName>
</protein>
<dbReference type="Proteomes" id="UP001597267">
    <property type="component" value="Unassembled WGS sequence"/>
</dbReference>
<dbReference type="Pfam" id="PF00702">
    <property type="entry name" value="Hydrolase"/>
    <property type="match status" value="1"/>
</dbReference>
<evidence type="ECO:0000313" key="3">
    <source>
        <dbReference type="Proteomes" id="UP001597267"/>
    </source>
</evidence>
<dbReference type="Gene3D" id="3.40.50.1000">
    <property type="entry name" value="HAD superfamily/HAD-like"/>
    <property type="match status" value="1"/>
</dbReference>
<dbReference type="PANTHER" id="PTHR43316">
    <property type="entry name" value="HYDROLASE, HALOACID DELAHOGENASE-RELATED"/>
    <property type="match status" value="1"/>
</dbReference>
<dbReference type="PANTHER" id="PTHR43316:SF3">
    <property type="entry name" value="HALOACID DEHALOGENASE, TYPE II (AFU_ORTHOLOGUE AFUA_2G07750)-RELATED"/>
    <property type="match status" value="1"/>
</dbReference>
<evidence type="ECO:0000256" key="1">
    <source>
        <dbReference type="ARBA" id="ARBA00022801"/>
    </source>
</evidence>
<dbReference type="GO" id="GO:0016787">
    <property type="term" value="F:hydrolase activity"/>
    <property type="evidence" value="ECO:0007669"/>
    <property type="project" value="UniProtKB-KW"/>
</dbReference>
<keyword evidence="3" id="KW-1185">Reference proteome</keyword>
<dbReference type="InterPro" id="IPR023198">
    <property type="entry name" value="PGP-like_dom2"/>
</dbReference>
<evidence type="ECO:0000313" key="2">
    <source>
        <dbReference type="EMBL" id="MFD1670760.1"/>
    </source>
</evidence>
<name>A0ABW4J5M1_9LACO</name>
<dbReference type="SUPFAM" id="SSF56784">
    <property type="entry name" value="HAD-like"/>
    <property type="match status" value="1"/>
</dbReference>
<reference evidence="3" key="1">
    <citation type="journal article" date="2019" name="Int. J. Syst. Evol. Microbiol.">
        <title>The Global Catalogue of Microorganisms (GCM) 10K type strain sequencing project: providing services to taxonomists for standard genome sequencing and annotation.</title>
        <authorList>
            <consortium name="The Broad Institute Genomics Platform"/>
            <consortium name="The Broad Institute Genome Sequencing Center for Infectious Disease"/>
            <person name="Wu L."/>
            <person name="Ma J."/>
        </authorList>
    </citation>
    <scope>NUCLEOTIDE SEQUENCE [LARGE SCALE GENOMIC DNA]</scope>
    <source>
        <strain evidence="3">CCM 8896</strain>
    </source>
</reference>
<dbReference type="SFLD" id="SFLDG01129">
    <property type="entry name" value="C1.5:_HAD__Beta-PGM__Phosphata"/>
    <property type="match status" value="1"/>
</dbReference>
<keyword evidence="1 2" id="KW-0378">Hydrolase</keyword>
<dbReference type="NCBIfam" id="TIGR01549">
    <property type="entry name" value="HAD-SF-IA-v1"/>
    <property type="match status" value="1"/>
</dbReference>
<dbReference type="InterPro" id="IPR006439">
    <property type="entry name" value="HAD-SF_hydro_IA"/>
</dbReference>
<dbReference type="SFLD" id="SFLDS00003">
    <property type="entry name" value="Haloacid_Dehalogenase"/>
    <property type="match status" value="1"/>
</dbReference>
<dbReference type="Gene3D" id="1.10.150.240">
    <property type="entry name" value="Putative phosphatase, domain 2"/>
    <property type="match status" value="1"/>
</dbReference>
<gene>
    <name evidence="2" type="ORF">ACFQ5M_01480</name>
</gene>
<dbReference type="EMBL" id="JBHTOP010000002">
    <property type="protein sequence ID" value="MFD1670760.1"/>
    <property type="molecule type" value="Genomic_DNA"/>
</dbReference>
<organism evidence="2 3">
    <name type="scientific">Agrilactobacillus yilanensis</name>
    <dbReference type="NCBI Taxonomy" id="2485997"/>
    <lineage>
        <taxon>Bacteria</taxon>
        <taxon>Bacillati</taxon>
        <taxon>Bacillota</taxon>
        <taxon>Bacilli</taxon>
        <taxon>Lactobacillales</taxon>
        <taxon>Lactobacillaceae</taxon>
        <taxon>Agrilactobacillus</taxon>
    </lineage>
</organism>
<dbReference type="EC" id="3.1.3.-" evidence="2"/>
<dbReference type="InterPro" id="IPR023214">
    <property type="entry name" value="HAD_sf"/>
</dbReference>
<sequence length="221" mass="24812">MKKAVFLDYTGTVMQQKGPDVETLIKRCWQGSDSPTPQAALKYWWTKVKTFEAQSYGPDFLTEDQIIDQVIACFKQDLNLKENDAELHELCQRFWVNAPIYEDVRPFFEACPVPIYMITNNGVTYVAQFMKKHHLEPAGIISGEMVQAYKPHQELFAKALEISGCQSTDVFHIGDSVTSDVEGALNAGITPILVDRKASQSATAAYPIVQSLLEVLPYLTD</sequence>
<dbReference type="RefSeq" id="WP_125712761.1">
    <property type="nucleotide sequence ID" value="NZ_JBHTOP010000002.1"/>
</dbReference>
<dbReference type="InterPro" id="IPR036412">
    <property type="entry name" value="HAD-like_sf"/>
</dbReference>
<dbReference type="InterPro" id="IPR051540">
    <property type="entry name" value="S-2-haloacid_dehalogenase"/>
</dbReference>